<dbReference type="NCBIfam" id="TIGR00592">
    <property type="entry name" value="pol2"/>
    <property type="match status" value="1"/>
</dbReference>
<comment type="caution">
    <text evidence="25">The sequence shown here is derived from an EMBL/GenBank/DDBJ whole genome shotgun (WGS) entry which is preliminary data.</text>
</comment>
<dbReference type="InterPro" id="IPR025687">
    <property type="entry name" value="Znf-C4pol"/>
</dbReference>
<evidence type="ECO:0000256" key="9">
    <source>
        <dbReference type="ARBA" id="ARBA00022723"/>
    </source>
</evidence>
<accession>A0A9Q0LAY1</accession>
<keyword evidence="15 20" id="KW-0408">Iron</keyword>
<dbReference type="Gene3D" id="3.30.420.10">
    <property type="entry name" value="Ribonuclease H-like superfamily/Ribonuclease H"/>
    <property type="match status" value="1"/>
</dbReference>
<dbReference type="SUPFAM" id="SSF53098">
    <property type="entry name" value="Ribonuclease H-like"/>
    <property type="match status" value="1"/>
</dbReference>
<dbReference type="Gene3D" id="2.40.50.730">
    <property type="match status" value="2"/>
</dbReference>
<feature type="domain" description="DNA polymerase delta/zeta catalytic subunit N-terminal" evidence="24">
    <location>
        <begin position="98"/>
        <end position="175"/>
    </location>
</feature>
<keyword evidence="5 20" id="KW-0808">Transferase</keyword>
<evidence type="ECO:0000256" key="6">
    <source>
        <dbReference type="ARBA" id="ARBA00022695"/>
    </source>
</evidence>
<dbReference type="PANTHER" id="PTHR10322">
    <property type="entry name" value="DNA POLYMERASE CATALYTIC SUBUNIT"/>
    <property type="match status" value="1"/>
</dbReference>
<feature type="domain" description="DNA-directed DNA polymerase family B exonuclease" evidence="22">
    <location>
        <begin position="197"/>
        <end position="432"/>
    </location>
</feature>
<name>A0A9Q0LAY1_ANAIG</name>
<dbReference type="GO" id="GO:0045004">
    <property type="term" value="P:DNA replication proofreading"/>
    <property type="evidence" value="ECO:0007669"/>
    <property type="project" value="TreeGrafter"/>
</dbReference>
<protein>
    <recommendedName>
        <fullName evidence="20">DNA polymerase</fullName>
        <ecNumber evidence="20">2.7.7.7</ecNumber>
    </recommendedName>
</protein>
<keyword evidence="4 20" id="KW-0004">4Fe-4S</keyword>
<evidence type="ECO:0000256" key="14">
    <source>
        <dbReference type="ARBA" id="ARBA00022932"/>
    </source>
</evidence>
<keyword evidence="7 20" id="KW-0235">DNA replication</keyword>
<comment type="similarity">
    <text evidence="3 20">Belongs to the DNA polymerase type-B family.</text>
</comment>
<organism evidence="25 26">
    <name type="scientific">Anaeramoeba ignava</name>
    <name type="common">Anaerobic marine amoeba</name>
    <dbReference type="NCBI Taxonomy" id="1746090"/>
    <lineage>
        <taxon>Eukaryota</taxon>
        <taxon>Metamonada</taxon>
        <taxon>Anaeramoebidae</taxon>
        <taxon>Anaeramoeba</taxon>
    </lineage>
</organism>
<sequence>MNRKNQTKKSKNSEIETELIDKKDFTQKIEELVKQWKREPAKPINPKTDTLTFQQIEIDQYYGSPMKGMPVPEIGPVPILRVYGVTSEGNSVLMHVHGFTPYFYVPAPPGFKQEDCESFKKALENRMMNEVTSKSLQAQIYVRSVDIVYKKSIMGHYPGKDLPFIVLWMCLPRHVPVARKILTDGFAFPNFPFIQYPTFESNLLFVVRFMVDRKIVGGNWIQALPGTYFLRQESEKTSRCQIEFDIAWDKFSSLPSEGEWLQIAPLRILSFDIECSNQQNRFPEPEQDPVIQISNVVSIQGGKEICKNVLTLKSCLGIPGAQIYSFDHEKNLLHMWNQFVNAIDPDIIIGYNTSNFDIPYLINRARKLHVAGFTKLGRIIADASVITSTTFSSRAFGKRESKYTHITGRVQFDLLQAITRDYKLSSYSLNSVSALFLGEQKEDVPHSIISDLQNGDAQTRHRLAVYCLKDSILPIKLLDKLMIAINYIEMARVTGVPINYIISRGQQIKVVSQLYRKTAERNLLIPTLGSKGKKFKGATVISPKKNFYKTPIVTLDFTSLYPSIMIAHNLCYSTLLTKEQISSLDPKMYTETPSGHFFLKKEFKQGILPEILQELLAARRKAKQEYAKETDSLRKNVLNGRQLALKISANSVYGFTGASTGKLPCIPIPESVTSFGRQMIELTSNLVETKYSKKNSFENDSVVIYGDTDSVMINFGQIPMQKAMDLGKEAAKYVTEHFEKPINLEFEKIYCPYLLISKKRYAGLMKMSINDPGKIDAKGIETVRRDNCPLVKNLITICLEKILIEQNVEGAIEYTKQTISNLLRNQLDISLLIITKALTKSGKEYKNKQPHSELVEKMKVRNPGNEVHIGDRIPYVIIKAIRGTRGYERAEDPIYVLENGIPIDEQYYLESQLSKPLIRIFKPILENPKTLLSGDHTRTLSRVTPSVKTGGMMKFVKIQKTCLCGAKAIGENDPIVCDICKEKVPEMYQDRLQAVVNLEKKFSLLWTQCQQCQKSLVQEVLCTSRDCPIFYRRKKVYQDLEEANKTLEKFNELDW</sequence>
<dbReference type="EC" id="2.7.7.7" evidence="20"/>
<dbReference type="CDD" id="cd05533">
    <property type="entry name" value="POLBc_delta"/>
    <property type="match status" value="1"/>
</dbReference>
<dbReference type="InterPro" id="IPR012337">
    <property type="entry name" value="RNaseH-like_sf"/>
</dbReference>
<dbReference type="PANTHER" id="PTHR10322:SF23">
    <property type="entry name" value="DNA POLYMERASE DELTA CATALYTIC SUBUNIT"/>
    <property type="match status" value="1"/>
</dbReference>
<dbReference type="SMART" id="SM00486">
    <property type="entry name" value="POLBc"/>
    <property type="match status" value="1"/>
</dbReference>
<dbReference type="SUPFAM" id="SSF56672">
    <property type="entry name" value="DNA/RNA polymerases"/>
    <property type="match status" value="1"/>
</dbReference>
<evidence type="ECO:0000256" key="17">
    <source>
        <dbReference type="ARBA" id="ARBA00023125"/>
    </source>
</evidence>
<dbReference type="Gene3D" id="3.90.1600.10">
    <property type="entry name" value="Palm domain of DNA polymerase"/>
    <property type="match status" value="1"/>
</dbReference>
<dbReference type="Pfam" id="PF24055">
    <property type="entry name" value="POL3_N"/>
    <property type="match status" value="1"/>
</dbReference>
<dbReference type="GO" id="GO:0008270">
    <property type="term" value="F:zinc ion binding"/>
    <property type="evidence" value="ECO:0007669"/>
    <property type="project" value="UniProtKB-KW"/>
</dbReference>
<dbReference type="InterPro" id="IPR006172">
    <property type="entry name" value="DNA-dir_DNA_pol_B"/>
</dbReference>
<dbReference type="InterPro" id="IPR050240">
    <property type="entry name" value="DNA_pol_type-B"/>
</dbReference>
<feature type="domain" description="C4-type zinc-finger of DNA polymerase delta" evidence="23">
    <location>
        <begin position="964"/>
        <end position="1033"/>
    </location>
</feature>
<evidence type="ECO:0000256" key="11">
    <source>
        <dbReference type="ARBA" id="ARBA00022801"/>
    </source>
</evidence>
<evidence type="ECO:0000256" key="13">
    <source>
        <dbReference type="ARBA" id="ARBA00022839"/>
    </source>
</evidence>
<evidence type="ECO:0000256" key="8">
    <source>
        <dbReference type="ARBA" id="ARBA00022722"/>
    </source>
</evidence>
<keyword evidence="9 20" id="KW-0479">Metal-binding</keyword>
<dbReference type="CDD" id="cd05777">
    <property type="entry name" value="DNA_polB_delta_exo"/>
    <property type="match status" value="1"/>
</dbReference>
<evidence type="ECO:0000313" key="25">
    <source>
        <dbReference type="EMBL" id="KAJ5068595.1"/>
    </source>
</evidence>
<dbReference type="GO" id="GO:0003887">
    <property type="term" value="F:DNA-directed DNA polymerase activity"/>
    <property type="evidence" value="ECO:0007669"/>
    <property type="project" value="UniProtKB-KW"/>
</dbReference>
<evidence type="ECO:0000256" key="15">
    <source>
        <dbReference type="ARBA" id="ARBA00023004"/>
    </source>
</evidence>
<dbReference type="GO" id="GO:0006287">
    <property type="term" value="P:base-excision repair, gap-filling"/>
    <property type="evidence" value="ECO:0007669"/>
    <property type="project" value="TreeGrafter"/>
</dbReference>
<dbReference type="GO" id="GO:0000166">
    <property type="term" value="F:nucleotide binding"/>
    <property type="evidence" value="ECO:0007669"/>
    <property type="project" value="InterPro"/>
</dbReference>
<evidence type="ECO:0000259" key="22">
    <source>
        <dbReference type="Pfam" id="PF03104"/>
    </source>
</evidence>
<keyword evidence="26" id="KW-1185">Reference proteome</keyword>
<dbReference type="InterPro" id="IPR023211">
    <property type="entry name" value="DNA_pol_palm_dom_sf"/>
</dbReference>
<keyword evidence="18 20" id="KW-0539">Nucleus</keyword>
<dbReference type="GO" id="GO:0051539">
    <property type="term" value="F:4 iron, 4 sulfur cluster binding"/>
    <property type="evidence" value="ECO:0007669"/>
    <property type="project" value="UniProtKB-KW"/>
</dbReference>
<dbReference type="InterPro" id="IPR006134">
    <property type="entry name" value="DNA-dir_DNA_pol_B_multi_dom"/>
</dbReference>
<keyword evidence="12 20" id="KW-0862">Zinc</keyword>
<evidence type="ECO:0000256" key="4">
    <source>
        <dbReference type="ARBA" id="ARBA00022485"/>
    </source>
</evidence>
<dbReference type="GO" id="GO:0043625">
    <property type="term" value="C:delta DNA polymerase complex"/>
    <property type="evidence" value="ECO:0007669"/>
    <property type="project" value="UniProtKB-ARBA"/>
</dbReference>
<keyword evidence="11" id="KW-0378">Hydrolase</keyword>
<dbReference type="GO" id="GO:0008296">
    <property type="term" value="F:3'-5'-DNA exonuclease activity"/>
    <property type="evidence" value="ECO:0007669"/>
    <property type="project" value="TreeGrafter"/>
</dbReference>
<comment type="subcellular location">
    <subcellularLocation>
        <location evidence="2 20">Nucleus</location>
    </subcellularLocation>
</comment>
<dbReference type="InterPro" id="IPR056435">
    <property type="entry name" value="DPOD/Z_N"/>
</dbReference>
<evidence type="ECO:0000256" key="5">
    <source>
        <dbReference type="ARBA" id="ARBA00022679"/>
    </source>
</evidence>
<keyword evidence="6 20" id="KW-0548">Nucleotidyltransferase</keyword>
<dbReference type="PRINTS" id="PR00106">
    <property type="entry name" value="DNAPOLB"/>
</dbReference>
<evidence type="ECO:0000256" key="3">
    <source>
        <dbReference type="ARBA" id="ARBA00005755"/>
    </source>
</evidence>
<evidence type="ECO:0000259" key="23">
    <source>
        <dbReference type="Pfam" id="PF14260"/>
    </source>
</evidence>
<keyword evidence="8" id="KW-0540">Nuclease</keyword>
<dbReference type="InterPro" id="IPR042087">
    <property type="entry name" value="DNA_pol_B_thumb"/>
</dbReference>
<evidence type="ECO:0000256" key="18">
    <source>
        <dbReference type="ARBA" id="ARBA00023242"/>
    </source>
</evidence>
<dbReference type="Gene3D" id="1.10.132.60">
    <property type="entry name" value="DNA polymerase family B, C-terminal domain"/>
    <property type="match status" value="1"/>
</dbReference>
<evidence type="ECO:0000256" key="10">
    <source>
        <dbReference type="ARBA" id="ARBA00022771"/>
    </source>
</evidence>
<dbReference type="InterPro" id="IPR006133">
    <property type="entry name" value="DNA-dir_DNA_pol_B_exonuc"/>
</dbReference>
<feature type="domain" description="DNA-directed DNA polymerase family B multifunctional" evidence="21">
    <location>
        <begin position="496"/>
        <end position="924"/>
    </location>
</feature>
<reference evidence="25" key="1">
    <citation type="submission" date="2022-10" db="EMBL/GenBank/DDBJ databases">
        <title>Novel sulphate-reducing endosymbionts in the free-living metamonad Anaeramoeba.</title>
        <authorList>
            <person name="Jerlstrom-Hultqvist J."/>
            <person name="Cepicka I."/>
            <person name="Gallot-Lavallee L."/>
            <person name="Salas-Leiva D."/>
            <person name="Curtis B.A."/>
            <person name="Zahonova K."/>
            <person name="Pipaliya S."/>
            <person name="Dacks J."/>
            <person name="Roger A.J."/>
        </authorList>
    </citation>
    <scope>NUCLEOTIDE SEQUENCE</scope>
    <source>
        <strain evidence="25">BMAN</strain>
    </source>
</reference>
<evidence type="ECO:0000259" key="24">
    <source>
        <dbReference type="Pfam" id="PF24055"/>
    </source>
</evidence>
<evidence type="ECO:0000256" key="1">
    <source>
        <dbReference type="ARBA" id="ARBA00001966"/>
    </source>
</evidence>
<dbReference type="Proteomes" id="UP001149090">
    <property type="component" value="Unassembled WGS sequence"/>
</dbReference>
<evidence type="ECO:0000256" key="16">
    <source>
        <dbReference type="ARBA" id="ARBA00023014"/>
    </source>
</evidence>
<dbReference type="Pfam" id="PF00136">
    <property type="entry name" value="DNA_pol_B"/>
    <property type="match status" value="1"/>
</dbReference>
<evidence type="ECO:0000256" key="12">
    <source>
        <dbReference type="ARBA" id="ARBA00022833"/>
    </source>
</evidence>
<dbReference type="OrthoDB" id="2414538at2759"/>
<keyword evidence="14 20" id="KW-0239">DNA-directed DNA polymerase</keyword>
<evidence type="ECO:0000313" key="26">
    <source>
        <dbReference type="Proteomes" id="UP001149090"/>
    </source>
</evidence>
<keyword evidence="17 20" id="KW-0238">DNA-binding</keyword>
<keyword evidence="10 20" id="KW-0863">Zinc-finger</keyword>
<dbReference type="FunFam" id="1.10.287.690:FF:000001">
    <property type="entry name" value="DNA polymerase"/>
    <property type="match status" value="1"/>
</dbReference>
<evidence type="ECO:0000256" key="19">
    <source>
        <dbReference type="ARBA" id="ARBA00049244"/>
    </source>
</evidence>
<dbReference type="InterPro" id="IPR043502">
    <property type="entry name" value="DNA/RNA_pol_sf"/>
</dbReference>
<proteinExistence type="inferred from homology"/>
<dbReference type="OMA" id="CNNCRPR"/>
<evidence type="ECO:0000259" key="21">
    <source>
        <dbReference type="Pfam" id="PF00136"/>
    </source>
</evidence>
<comment type="catalytic activity">
    <reaction evidence="19 20">
        <text>DNA(n) + a 2'-deoxyribonucleoside 5'-triphosphate = DNA(n+1) + diphosphate</text>
        <dbReference type="Rhea" id="RHEA:22508"/>
        <dbReference type="Rhea" id="RHEA-COMP:17339"/>
        <dbReference type="Rhea" id="RHEA-COMP:17340"/>
        <dbReference type="ChEBI" id="CHEBI:33019"/>
        <dbReference type="ChEBI" id="CHEBI:61560"/>
        <dbReference type="ChEBI" id="CHEBI:173112"/>
        <dbReference type="EC" id="2.7.7.7"/>
    </reaction>
</comment>
<dbReference type="Pfam" id="PF03104">
    <property type="entry name" value="DNA_pol_B_exo1"/>
    <property type="match status" value="1"/>
</dbReference>
<dbReference type="GO" id="GO:0003677">
    <property type="term" value="F:DNA binding"/>
    <property type="evidence" value="ECO:0007669"/>
    <property type="project" value="UniProtKB-KW"/>
</dbReference>
<dbReference type="PROSITE" id="PS00116">
    <property type="entry name" value="DNA_POLYMERASE_B"/>
    <property type="match status" value="1"/>
</dbReference>
<keyword evidence="16 20" id="KW-0411">Iron-sulfur</keyword>
<dbReference type="Gene3D" id="1.10.287.690">
    <property type="entry name" value="Helix hairpin bin"/>
    <property type="match status" value="1"/>
</dbReference>
<dbReference type="AlphaFoldDB" id="A0A9Q0LAY1"/>
<dbReference type="Pfam" id="PF14260">
    <property type="entry name" value="zf-C4pol"/>
    <property type="match status" value="1"/>
</dbReference>
<dbReference type="EMBL" id="JAPDFW010000114">
    <property type="protein sequence ID" value="KAJ5068595.1"/>
    <property type="molecule type" value="Genomic_DNA"/>
</dbReference>
<dbReference type="InterPro" id="IPR036397">
    <property type="entry name" value="RNaseH_sf"/>
</dbReference>
<evidence type="ECO:0000256" key="20">
    <source>
        <dbReference type="RuleBase" id="RU000442"/>
    </source>
</evidence>
<comment type="cofactor">
    <cofactor evidence="1 20">
        <name>[4Fe-4S] cluster</name>
        <dbReference type="ChEBI" id="CHEBI:49883"/>
    </cofactor>
</comment>
<dbReference type="InterPro" id="IPR017964">
    <property type="entry name" value="DNA-dir_DNA_pol_B_CS"/>
</dbReference>
<evidence type="ECO:0000256" key="2">
    <source>
        <dbReference type="ARBA" id="ARBA00004123"/>
    </source>
</evidence>
<dbReference type="FunFam" id="3.30.420.10:FF:000004">
    <property type="entry name" value="DNA polymerase"/>
    <property type="match status" value="1"/>
</dbReference>
<evidence type="ECO:0000256" key="7">
    <source>
        <dbReference type="ARBA" id="ARBA00022705"/>
    </source>
</evidence>
<gene>
    <name evidence="25" type="ORF">M0811_02537</name>
</gene>
<keyword evidence="13" id="KW-0269">Exonuclease</keyword>
<dbReference type="GO" id="GO:0006297">
    <property type="term" value="P:nucleotide-excision repair, DNA gap filling"/>
    <property type="evidence" value="ECO:0007669"/>
    <property type="project" value="TreeGrafter"/>
</dbReference>